<evidence type="ECO:0000313" key="2">
    <source>
        <dbReference type="Proteomes" id="UP001344906"/>
    </source>
</evidence>
<proteinExistence type="predicted"/>
<sequence length="229" mass="26339">MRKEFGVLGTVSVREVTWSKVNGWHPHCHELIFFAGDIDEFEYERVARLQWQKSAEQFGLQMNERGFQFDRTFGAVADYVAKFGREPQDTVWSAATEITKSHLKQGRGDEHLTPFGLLERIAQGETEYESVFLEYAQWFKGKHQLVWSAGLRSQLLGNVEALSDEEVAQAAVAEDDNVCLGKLQRSQWNLILKYEARGMLLEVARYGDWTLILDFLYCLETDGLPSPFY</sequence>
<evidence type="ECO:0008006" key="3">
    <source>
        <dbReference type="Google" id="ProtNLM"/>
    </source>
</evidence>
<accession>A0ABQ6FJH9</accession>
<evidence type="ECO:0000313" key="1">
    <source>
        <dbReference type="EMBL" id="GLV54360.1"/>
    </source>
</evidence>
<reference evidence="1 2" key="1">
    <citation type="submission" date="2023-02" db="EMBL/GenBank/DDBJ databases">
        <title>Dictyobacter halimunensis sp. nov., a new member of the class Ktedonobacteria from forest soil in a geothermal area.</title>
        <authorList>
            <person name="Rachmania M.K."/>
            <person name="Ningsih F."/>
            <person name="Sakai Y."/>
            <person name="Yabe S."/>
            <person name="Yokota A."/>
            <person name="Sjamsuridzal W."/>
        </authorList>
    </citation>
    <scope>NUCLEOTIDE SEQUENCE [LARGE SCALE GENOMIC DNA]</scope>
    <source>
        <strain evidence="1 2">S3.2.2.5</strain>
    </source>
</reference>
<name>A0ABQ6FJH9_9CHLR</name>
<comment type="caution">
    <text evidence="1">The sequence shown here is derived from an EMBL/GenBank/DDBJ whole genome shotgun (WGS) entry which is preliminary data.</text>
</comment>
<dbReference type="Proteomes" id="UP001344906">
    <property type="component" value="Unassembled WGS sequence"/>
</dbReference>
<protein>
    <recommendedName>
        <fullName evidence="3">Replication protein</fullName>
    </recommendedName>
</protein>
<dbReference type="EMBL" id="BSRI01000001">
    <property type="protein sequence ID" value="GLV54360.1"/>
    <property type="molecule type" value="Genomic_DNA"/>
</dbReference>
<keyword evidence="2" id="KW-1185">Reference proteome</keyword>
<organism evidence="1 2">
    <name type="scientific">Dictyobacter halimunensis</name>
    <dbReference type="NCBI Taxonomy" id="3026934"/>
    <lineage>
        <taxon>Bacteria</taxon>
        <taxon>Bacillati</taxon>
        <taxon>Chloroflexota</taxon>
        <taxon>Ktedonobacteria</taxon>
        <taxon>Ktedonobacterales</taxon>
        <taxon>Dictyobacteraceae</taxon>
        <taxon>Dictyobacter</taxon>
    </lineage>
</organism>
<gene>
    <name evidence="1" type="ORF">KDH_12080</name>
</gene>